<accession>A0A6J1P8L6</accession>
<dbReference type="GO" id="GO:0005634">
    <property type="term" value="C:nucleus"/>
    <property type="evidence" value="ECO:0007669"/>
    <property type="project" value="TreeGrafter"/>
</dbReference>
<dbReference type="InterPro" id="IPR036412">
    <property type="entry name" value="HAD-like_sf"/>
</dbReference>
<proteinExistence type="predicted"/>
<dbReference type="Proteomes" id="UP001652582">
    <property type="component" value="Chromosome Z"/>
</dbReference>
<dbReference type="Pfam" id="PF00702">
    <property type="entry name" value="Hydrolase"/>
    <property type="match status" value="1"/>
</dbReference>
<name>A0A6J1P8L6_BICAN</name>
<dbReference type="PANTHER" id="PTHR46191:SF2">
    <property type="entry name" value="HALOACID DEHALOGENASE-LIKE HYDROLASE DOMAIN-CONTAINING PROTEIN 3"/>
    <property type="match status" value="1"/>
</dbReference>
<dbReference type="InterPro" id="IPR011949">
    <property type="entry name" value="HAD-SF_hydro_IA_REG-2-like"/>
</dbReference>
<keyword evidence="1" id="KW-1185">Reference proteome</keyword>
<sequence length="240" mass="27171">MFLNGIKLVTFDVTNTLLKFRMPPYDYYAFVAHSHGFKGTGIDIKNRLLSSYKDLTKQHPNFGRDSITWKRWWSRVIEMTFHGHLPTNAKVDVISEKLIEDFKTSSCWEVAEGGVELIRLLKSLGIVVGVISNIDPRLHDILTNLCIDGCFEFVLTSYEVGVCKPDKMIFECAQAKYGKSISSSQCLHIGDDLEKDYNGAKAAGWHALLITDKVKSHSVNTYSNLKELHEAIENKTLQLL</sequence>
<dbReference type="RefSeq" id="XP_023954160.2">
    <property type="nucleotide sequence ID" value="XM_024098392.2"/>
</dbReference>
<dbReference type="PANTHER" id="PTHR46191">
    <property type="match status" value="1"/>
</dbReference>
<dbReference type="Gene3D" id="1.10.150.720">
    <property type="entry name" value="Haloacid dehalogenase-like hydrolase"/>
    <property type="match status" value="1"/>
</dbReference>
<evidence type="ECO:0000313" key="2">
    <source>
        <dbReference type="RefSeq" id="XP_023954160.2"/>
    </source>
</evidence>
<dbReference type="NCBIfam" id="TIGR02252">
    <property type="entry name" value="DREG-2"/>
    <property type="match status" value="1"/>
</dbReference>
<dbReference type="InterPro" id="IPR006439">
    <property type="entry name" value="HAD-SF_hydro_IA"/>
</dbReference>
<dbReference type="KEGG" id="bany:112057835"/>
<evidence type="ECO:0000313" key="1">
    <source>
        <dbReference type="Proteomes" id="UP001652582"/>
    </source>
</evidence>
<protein>
    <submittedName>
        <fullName evidence="2">Rhythmically expressed gene 2 protein-like</fullName>
    </submittedName>
</protein>
<dbReference type="InterPro" id="IPR023214">
    <property type="entry name" value="HAD_sf"/>
</dbReference>
<dbReference type="GeneID" id="112057835"/>
<dbReference type="SUPFAM" id="SSF56784">
    <property type="entry name" value="HAD-like"/>
    <property type="match status" value="1"/>
</dbReference>
<dbReference type="OrthoDB" id="444127at2759"/>
<organism evidence="1 2">
    <name type="scientific">Bicyclus anynana</name>
    <name type="common">Squinting bush brown butterfly</name>
    <dbReference type="NCBI Taxonomy" id="110368"/>
    <lineage>
        <taxon>Eukaryota</taxon>
        <taxon>Metazoa</taxon>
        <taxon>Ecdysozoa</taxon>
        <taxon>Arthropoda</taxon>
        <taxon>Hexapoda</taxon>
        <taxon>Insecta</taxon>
        <taxon>Pterygota</taxon>
        <taxon>Neoptera</taxon>
        <taxon>Endopterygota</taxon>
        <taxon>Lepidoptera</taxon>
        <taxon>Glossata</taxon>
        <taxon>Ditrysia</taxon>
        <taxon>Papilionoidea</taxon>
        <taxon>Nymphalidae</taxon>
        <taxon>Satyrinae</taxon>
        <taxon>Satyrini</taxon>
        <taxon>Mycalesina</taxon>
        <taxon>Bicyclus</taxon>
    </lineage>
</organism>
<dbReference type="NCBIfam" id="TIGR01549">
    <property type="entry name" value="HAD-SF-IA-v1"/>
    <property type="match status" value="1"/>
</dbReference>
<dbReference type="InterPro" id="IPR044924">
    <property type="entry name" value="HAD-SF_hydro_IA_REG-2-like_cap"/>
</dbReference>
<dbReference type="SFLD" id="SFLDG01129">
    <property type="entry name" value="C1.5:_HAD__Beta-PGM__Phosphata"/>
    <property type="match status" value="1"/>
</dbReference>
<gene>
    <name evidence="2" type="primary">LOC112057835</name>
</gene>
<dbReference type="InterPro" id="IPR051828">
    <property type="entry name" value="HAD-like_hydrolase_domain"/>
</dbReference>
<reference evidence="2" key="1">
    <citation type="submission" date="2025-08" db="UniProtKB">
        <authorList>
            <consortium name="RefSeq"/>
        </authorList>
    </citation>
    <scope>IDENTIFICATION</scope>
</reference>
<dbReference type="CDD" id="cd16415">
    <property type="entry name" value="HAD_dREG-2_like"/>
    <property type="match status" value="1"/>
</dbReference>
<dbReference type="SFLD" id="SFLDS00003">
    <property type="entry name" value="Haloacid_Dehalogenase"/>
    <property type="match status" value="1"/>
</dbReference>
<dbReference type="AlphaFoldDB" id="A0A6J1P8L6"/>
<dbReference type="Gene3D" id="3.40.50.1000">
    <property type="entry name" value="HAD superfamily/HAD-like"/>
    <property type="match status" value="1"/>
</dbReference>